<dbReference type="EMBL" id="JAINUF010000010">
    <property type="protein sequence ID" value="KAJ8348904.1"/>
    <property type="molecule type" value="Genomic_DNA"/>
</dbReference>
<evidence type="ECO:0000313" key="3">
    <source>
        <dbReference type="Proteomes" id="UP001152622"/>
    </source>
</evidence>
<gene>
    <name evidence="2" type="ORF">SKAU_G00274930</name>
</gene>
<feature type="region of interest" description="Disordered" evidence="1">
    <location>
        <begin position="346"/>
        <end position="381"/>
    </location>
</feature>
<feature type="compositionally biased region" description="Pro residues" evidence="1">
    <location>
        <begin position="365"/>
        <end position="381"/>
    </location>
</feature>
<dbReference type="Gene3D" id="3.40.50.1110">
    <property type="entry name" value="SGNH hydrolase"/>
    <property type="match status" value="1"/>
</dbReference>
<feature type="compositionally biased region" description="Polar residues" evidence="1">
    <location>
        <begin position="111"/>
        <end position="125"/>
    </location>
</feature>
<evidence type="ECO:0000313" key="2">
    <source>
        <dbReference type="EMBL" id="KAJ8348904.1"/>
    </source>
</evidence>
<evidence type="ECO:0000256" key="1">
    <source>
        <dbReference type="SAM" id="MobiDB-lite"/>
    </source>
</evidence>
<dbReference type="InterPro" id="IPR036514">
    <property type="entry name" value="SGNH_hydro_sf"/>
</dbReference>
<keyword evidence="3" id="KW-1185">Reference proteome</keyword>
<feature type="compositionally biased region" description="Polar residues" evidence="1">
    <location>
        <begin position="146"/>
        <end position="171"/>
    </location>
</feature>
<comment type="caution">
    <text evidence="2">The sequence shown here is derived from an EMBL/GenBank/DDBJ whole genome shotgun (WGS) entry which is preliminary data.</text>
</comment>
<feature type="region of interest" description="Disordered" evidence="1">
    <location>
        <begin position="108"/>
        <end position="193"/>
    </location>
</feature>
<dbReference type="AlphaFoldDB" id="A0A9Q1F1D0"/>
<reference evidence="2" key="1">
    <citation type="journal article" date="2023" name="Science">
        <title>Genome structures resolve the early diversification of teleost fishes.</title>
        <authorList>
            <person name="Parey E."/>
            <person name="Louis A."/>
            <person name="Montfort J."/>
            <person name="Bouchez O."/>
            <person name="Roques C."/>
            <person name="Iampietro C."/>
            <person name="Lluch J."/>
            <person name="Castinel A."/>
            <person name="Donnadieu C."/>
            <person name="Desvignes T."/>
            <person name="Floi Bucao C."/>
            <person name="Jouanno E."/>
            <person name="Wen M."/>
            <person name="Mejri S."/>
            <person name="Dirks R."/>
            <person name="Jansen H."/>
            <person name="Henkel C."/>
            <person name="Chen W.J."/>
            <person name="Zahm M."/>
            <person name="Cabau C."/>
            <person name="Klopp C."/>
            <person name="Thompson A.W."/>
            <person name="Robinson-Rechavi M."/>
            <person name="Braasch I."/>
            <person name="Lecointre G."/>
            <person name="Bobe J."/>
            <person name="Postlethwait J.H."/>
            <person name="Berthelot C."/>
            <person name="Roest Crollius H."/>
            <person name="Guiguen Y."/>
        </authorList>
    </citation>
    <scope>NUCLEOTIDE SEQUENCE</scope>
    <source>
        <strain evidence="2">WJC10195</strain>
    </source>
</reference>
<dbReference type="OrthoDB" id="8949194at2759"/>
<name>A0A9Q1F1D0_SYNKA</name>
<dbReference type="Proteomes" id="UP001152622">
    <property type="component" value="Chromosome 10"/>
</dbReference>
<proteinExistence type="predicted"/>
<organism evidence="2 3">
    <name type="scientific">Synaphobranchus kaupii</name>
    <name type="common">Kaup's arrowtooth eel</name>
    <dbReference type="NCBI Taxonomy" id="118154"/>
    <lineage>
        <taxon>Eukaryota</taxon>
        <taxon>Metazoa</taxon>
        <taxon>Chordata</taxon>
        <taxon>Craniata</taxon>
        <taxon>Vertebrata</taxon>
        <taxon>Euteleostomi</taxon>
        <taxon>Actinopterygii</taxon>
        <taxon>Neopterygii</taxon>
        <taxon>Teleostei</taxon>
        <taxon>Anguilliformes</taxon>
        <taxon>Synaphobranchidae</taxon>
        <taxon>Synaphobranchus</taxon>
    </lineage>
</organism>
<accession>A0A9Q1F1D0</accession>
<feature type="compositionally biased region" description="Low complexity" evidence="1">
    <location>
        <begin position="176"/>
        <end position="185"/>
    </location>
</feature>
<sequence>MEIVYPAELQEAQARKTYELTLISNNAEEHTLARLSESSSVQQLKDDITQVKSEFRLAIKELRAEVTELQQDNQVLRAQLAKIKENTLQRERAFTRELQDLREQLREHATTPCSTNTDTLHSPQNTVPPPDTDTQPLSALPEHSDTTTLPVTQESQTHPTDTPAVSNTQPCPDTQPPSDTQSPSSNRAEKPKPQVVLLMDSNGKFLEAKRLFPGQEVQAIRCSNIGRAMELLKREKLGNPSCIVVHTGTNDLCNMHHRTASAVWKVAERAAQLFPDSRVVMSTQLPRADTPPHILQEINSEIARGCAMLPNVHLAHHSTIHSGHLYDGLQEGVKIFAKTLKDAALGRNPTTPYTAAPELRCSPEEIPPIHPPPLPPQNWEK</sequence>
<protein>
    <submittedName>
        <fullName evidence="2">Uncharacterized protein</fullName>
    </submittedName>
</protein>
<dbReference type="SUPFAM" id="SSF52266">
    <property type="entry name" value="SGNH hydrolase"/>
    <property type="match status" value="1"/>
</dbReference>